<dbReference type="GeneID" id="92864706"/>
<evidence type="ECO:0000313" key="1">
    <source>
        <dbReference type="EMBL" id="EDR48091.1"/>
    </source>
</evidence>
<reference evidence="1 2" key="1">
    <citation type="submission" date="2007-10" db="EMBL/GenBank/DDBJ databases">
        <title>Draft genome sequence of Dorea formicigenerans(ATCC 27755).</title>
        <authorList>
            <person name="Sudarsanam P."/>
            <person name="Ley R."/>
            <person name="Guruge J."/>
            <person name="Turnbaugh P.J."/>
            <person name="Mahowald M."/>
            <person name="Liep D."/>
            <person name="Gordon J."/>
        </authorList>
    </citation>
    <scope>NUCLEOTIDE SEQUENCE [LARGE SCALE GENOMIC DNA]</scope>
    <source>
        <strain evidence="1 2">ATCC 27755</strain>
    </source>
</reference>
<dbReference type="Pfam" id="PF06152">
    <property type="entry name" value="Phage_min_cap2"/>
    <property type="match status" value="1"/>
</dbReference>
<dbReference type="STRING" id="411461.DORFOR_00748"/>
<organism evidence="1 2">
    <name type="scientific">Dorea formicigenerans ATCC 27755</name>
    <dbReference type="NCBI Taxonomy" id="411461"/>
    <lineage>
        <taxon>Bacteria</taxon>
        <taxon>Bacillati</taxon>
        <taxon>Bacillota</taxon>
        <taxon>Clostridia</taxon>
        <taxon>Lachnospirales</taxon>
        <taxon>Lachnospiraceae</taxon>
        <taxon>Dorea</taxon>
    </lineage>
</organism>
<dbReference type="Proteomes" id="UP000005359">
    <property type="component" value="Unassembled WGS sequence"/>
</dbReference>
<dbReference type="EMBL" id="AAXA02000009">
    <property type="protein sequence ID" value="EDR48091.1"/>
    <property type="molecule type" value="Genomic_DNA"/>
</dbReference>
<protein>
    <recommendedName>
        <fullName evidence="3">Phage minor capsid protein 2</fullName>
    </recommendedName>
</protein>
<name>B0G3C7_9FIRM</name>
<dbReference type="InterPro" id="IPR009319">
    <property type="entry name" value="Phage_A118_VSP1"/>
</dbReference>
<dbReference type="RefSeq" id="WP_005331421.1">
    <property type="nucleotide sequence ID" value="NZ_AAXA02000009.1"/>
</dbReference>
<dbReference type="PaxDb" id="411461-DORFOR_00748"/>
<evidence type="ECO:0000313" key="2">
    <source>
        <dbReference type="Proteomes" id="UP000005359"/>
    </source>
</evidence>
<reference evidence="1 2" key="2">
    <citation type="submission" date="2007-10" db="EMBL/GenBank/DDBJ databases">
        <authorList>
            <person name="Fulton L."/>
            <person name="Clifton S."/>
            <person name="Fulton B."/>
            <person name="Xu J."/>
            <person name="Minx P."/>
            <person name="Pepin K.H."/>
            <person name="Johnson M."/>
            <person name="Thiruvilangam P."/>
            <person name="Bhonagiri V."/>
            <person name="Nash W.E."/>
            <person name="Wang C."/>
            <person name="Mardis E.R."/>
            <person name="Wilson R.K."/>
        </authorList>
    </citation>
    <scope>NUCLEOTIDE SEQUENCE [LARGE SCALE GENOMIC DNA]</scope>
    <source>
        <strain evidence="1 2">ATCC 27755</strain>
    </source>
</reference>
<comment type="caution">
    <text evidence="1">The sequence shown here is derived from an EMBL/GenBank/DDBJ whole genome shotgun (WGS) entry which is preliminary data.</text>
</comment>
<evidence type="ECO:0008006" key="3">
    <source>
        <dbReference type="Google" id="ProtNLM"/>
    </source>
</evidence>
<sequence length="558" mass="65175">MKDDYKNKLASKIVARYQDLEERIMQDIVRRIVKAGEITSTADWQINRLRILGYSSEDIEQEIKKTLNASYPEMFELYDKVINWEYVRNKDIYEQINAEYIPFEENGQLKQITEAIIDQSFDDLENVTNSLGFYLDYGNGKKVLTPLSQVYTKYLDAACYDIVTGAFDYNSVLRRVVTQLTNSGLRQIDYSSGRANRVDVAARRAVMTAVSQITGKISEYNAQKLGTEYFEVEWHAGARPTHAVWQGRVWSKEQLYSVCGLGTVTGLLGVHCYHTYYPFFPGISQRNWSDDWLEEQNRKEAEPKSFDGKEYTLYEAKQRQRQMETAMRAQREKVRLLQYGGADQDEIILHKAKYQGQLNEYSRFCRKMSLTEERERIYLDMRGKVATNNKSQNSMFHPEMVKNASKDVAQYKRYKEVLGDPVGSLAKFGQLKYNDSEQWEKLQNRFSTYVEINKKDWSEEFKNTSKQAYDRFREQGEELSVHALSRLPRLNKPGYEVIHEEDVLDLIKTMPNYSEGEEKMIWFSPSKQLVVIKNKNSGDIVSIVRRKNKKEEWTDAGL</sequence>
<accession>B0G3C7</accession>
<gene>
    <name evidence="1" type="ORF">DORFOR_00748</name>
</gene>
<dbReference type="GO" id="GO:0005198">
    <property type="term" value="F:structural molecule activity"/>
    <property type="evidence" value="ECO:0007669"/>
    <property type="project" value="InterPro"/>
</dbReference>
<dbReference type="eggNOG" id="COG2369">
    <property type="taxonomic scope" value="Bacteria"/>
</dbReference>
<dbReference type="AlphaFoldDB" id="B0G3C7"/>
<proteinExistence type="predicted"/>